<name>A0A4R9K836_9LEPT</name>
<protein>
    <submittedName>
        <fullName evidence="2">Uncharacterized protein</fullName>
    </submittedName>
</protein>
<feature type="transmembrane region" description="Helical" evidence="1">
    <location>
        <begin position="83"/>
        <end position="101"/>
    </location>
</feature>
<proteinExistence type="predicted"/>
<evidence type="ECO:0000313" key="3">
    <source>
        <dbReference type="Proteomes" id="UP000297693"/>
    </source>
</evidence>
<sequence length="175" mass="21384">MFRSIADYLFFSIQSIPIILLGWVHLAKSGSIYIFTFWNKKAPLDKVFFILLFLQLMLCNFSWFRYDVTFFDMAETVYISPKWNFFFILLSLLNFFFLGFWKTSWIRIWFFSTQLMMLIILLWGYLEPTRYFFDFLNPSEIHYRVTFFAFVLISSLTFLFGYLSFQDEDKRFEMS</sequence>
<keyword evidence="3" id="KW-1185">Reference proteome</keyword>
<keyword evidence="1" id="KW-0472">Membrane</keyword>
<evidence type="ECO:0000256" key="1">
    <source>
        <dbReference type="SAM" id="Phobius"/>
    </source>
</evidence>
<dbReference type="RefSeq" id="WP_135621749.1">
    <property type="nucleotide sequence ID" value="NZ_RQGD01000009.1"/>
</dbReference>
<feature type="transmembrane region" description="Helical" evidence="1">
    <location>
        <begin position="108"/>
        <end position="126"/>
    </location>
</feature>
<dbReference type="EMBL" id="RQGD01000009">
    <property type="protein sequence ID" value="TGL62743.1"/>
    <property type="molecule type" value="Genomic_DNA"/>
</dbReference>
<gene>
    <name evidence="2" type="ORF">EHQ58_02440</name>
</gene>
<feature type="transmembrane region" description="Helical" evidence="1">
    <location>
        <begin position="146"/>
        <end position="165"/>
    </location>
</feature>
<dbReference type="OrthoDB" id="344468at2"/>
<reference evidence="2" key="1">
    <citation type="journal article" date="2019" name="PLoS Negl. Trop. Dis.">
        <title>Revisiting the worldwide diversity of Leptospira species in the environment.</title>
        <authorList>
            <person name="Vincent A.T."/>
            <person name="Schiettekatte O."/>
            <person name="Bourhy P."/>
            <person name="Veyrier F.J."/>
            <person name="Picardeau M."/>
        </authorList>
    </citation>
    <scope>NUCLEOTIDE SEQUENCE [LARGE SCALE GENOMIC DNA]</scope>
    <source>
        <strain evidence="2">201702476</strain>
    </source>
</reference>
<evidence type="ECO:0000313" key="2">
    <source>
        <dbReference type="EMBL" id="TGL62743.1"/>
    </source>
</evidence>
<organism evidence="2 3">
    <name type="scientific">Leptospira ognonensis</name>
    <dbReference type="NCBI Taxonomy" id="2484945"/>
    <lineage>
        <taxon>Bacteria</taxon>
        <taxon>Pseudomonadati</taxon>
        <taxon>Spirochaetota</taxon>
        <taxon>Spirochaetia</taxon>
        <taxon>Leptospirales</taxon>
        <taxon>Leptospiraceae</taxon>
        <taxon>Leptospira</taxon>
    </lineage>
</organism>
<dbReference type="Proteomes" id="UP000297693">
    <property type="component" value="Unassembled WGS sequence"/>
</dbReference>
<feature type="transmembrane region" description="Helical" evidence="1">
    <location>
        <begin position="6"/>
        <end position="26"/>
    </location>
</feature>
<dbReference type="AlphaFoldDB" id="A0A4R9K836"/>
<keyword evidence="1" id="KW-0812">Transmembrane</keyword>
<comment type="caution">
    <text evidence="2">The sequence shown here is derived from an EMBL/GenBank/DDBJ whole genome shotgun (WGS) entry which is preliminary data.</text>
</comment>
<accession>A0A4R9K836</accession>
<feature type="transmembrane region" description="Helical" evidence="1">
    <location>
        <begin position="47"/>
        <end position="63"/>
    </location>
</feature>
<keyword evidence="1" id="KW-1133">Transmembrane helix</keyword>